<protein>
    <recommendedName>
        <fullName evidence="3">4-oxalocrotonate tautomerase-like domain-containing protein</fullName>
    </recommendedName>
</protein>
<comment type="similarity">
    <text evidence="1">Belongs to the 4-oxalocrotonate tautomerase family.</text>
</comment>
<dbReference type="PANTHER" id="PTHR35530">
    <property type="entry name" value="TAUTOMERASE-RELATED"/>
    <property type="match status" value="1"/>
</dbReference>
<organism evidence="4">
    <name type="scientific">Clostridium botulinum B str. Osaka05</name>
    <dbReference type="NCBI Taxonomy" id="1407017"/>
    <lineage>
        <taxon>Bacteria</taxon>
        <taxon>Bacillati</taxon>
        <taxon>Bacillota</taxon>
        <taxon>Clostridia</taxon>
        <taxon>Eubacteriales</taxon>
        <taxon>Clostridiaceae</taxon>
        <taxon>Clostridium</taxon>
    </lineage>
</organism>
<evidence type="ECO:0000313" key="4">
    <source>
        <dbReference type="EMBL" id="GAE01349.1"/>
    </source>
</evidence>
<dbReference type="HOGENOM" id="CLU_148073_2_1_9"/>
<accession>A0A0S6U3C9</accession>
<dbReference type="Pfam" id="PF01361">
    <property type="entry name" value="Tautomerase"/>
    <property type="match status" value="1"/>
</dbReference>
<dbReference type="AlphaFoldDB" id="A0A0S6U3C9"/>
<dbReference type="InterPro" id="IPR014347">
    <property type="entry name" value="Tautomerase/MIF_sf"/>
</dbReference>
<sequence>MPVISLQMGKLTKEQKREIIEKITANIAQITKIPEAAVTVLIHELDDENIGTGGKDLGVIKKSYNK</sequence>
<evidence type="ECO:0000259" key="3">
    <source>
        <dbReference type="Pfam" id="PF01361"/>
    </source>
</evidence>
<dbReference type="RefSeq" id="WP_030033901.1">
    <property type="nucleotide sequence ID" value="NZ_DF384213.1"/>
</dbReference>
<reference evidence="4" key="1">
    <citation type="submission" date="2013-10" db="EMBL/GenBank/DDBJ databases">
        <title>Draft genome sequence of Clostridium botulinum type B strain Osaka05.</title>
        <authorList>
            <person name="Sakaguchi Y."/>
            <person name="Hosomi K."/>
            <person name="Uchiyama J."/>
            <person name="Ogura Y."/>
            <person name="Sakaguchi M."/>
            <person name="Kohda T."/>
            <person name="Mukamoto M."/>
            <person name="Misawa N."/>
            <person name="Matsuzaki S."/>
            <person name="Hayashi T."/>
            <person name="Kozaki S."/>
        </authorList>
    </citation>
    <scope>NUCLEOTIDE SEQUENCE</scope>
    <source>
        <strain evidence="4">Osaka05</strain>
    </source>
</reference>
<dbReference type="InterPro" id="IPR004370">
    <property type="entry name" value="4-OT-like_dom"/>
</dbReference>
<dbReference type="Proteomes" id="UP000054164">
    <property type="component" value="Unassembled WGS sequence"/>
</dbReference>
<dbReference type="PANTHER" id="PTHR35530:SF1">
    <property type="entry name" value="2-HYDROXYMUCONATE TAUTOMERASE"/>
    <property type="match status" value="1"/>
</dbReference>
<proteinExistence type="inferred from homology"/>
<dbReference type="Gene3D" id="3.30.429.10">
    <property type="entry name" value="Macrophage Migration Inhibitory Factor"/>
    <property type="match status" value="1"/>
</dbReference>
<name>A0A0S6U3C9_CLOBO</name>
<keyword evidence="2" id="KW-0413">Isomerase</keyword>
<feature type="domain" description="4-oxalocrotonate tautomerase-like" evidence="3">
    <location>
        <begin position="4"/>
        <end position="58"/>
    </location>
</feature>
<dbReference type="GO" id="GO:0016853">
    <property type="term" value="F:isomerase activity"/>
    <property type="evidence" value="ECO:0007669"/>
    <property type="project" value="UniProtKB-KW"/>
</dbReference>
<dbReference type="EMBL" id="DF384213">
    <property type="protein sequence ID" value="GAE01349.1"/>
    <property type="molecule type" value="Genomic_DNA"/>
</dbReference>
<gene>
    <name evidence="4" type="ORF">CBO05C_1039</name>
</gene>
<evidence type="ECO:0000256" key="2">
    <source>
        <dbReference type="ARBA" id="ARBA00023235"/>
    </source>
</evidence>
<dbReference type="NCBIfam" id="NF041920">
    <property type="entry name" value="DmpI"/>
    <property type="match status" value="1"/>
</dbReference>
<evidence type="ECO:0000256" key="1">
    <source>
        <dbReference type="ARBA" id="ARBA00006723"/>
    </source>
</evidence>
<dbReference type="SUPFAM" id="SSF55331">
    <property type="entry name" value="Tautomerase/MIF"/>
    <property type="match status" value="1"/>
</dbReference>